<accession>A0A1G1YU83</accession>
<evidence type="ECO:0000313" key="8">
    <source>
        <dbReference type="EMBL" id="OGY55921.1"/>
    </source>
</evidence>
<evidence type="ECO:0000256" key="2">
    <source>
        <dbReference type="ARBA" id="ARBA00022679"/>
    </source>
</evidence>
<name>A0A1G1YU83_9BACT</name>
<dbReference type="SUPFAM" id="SSF69593">
    <property type="entry name" value="Glycerol-3-phosphate (1)-acyltransferase"/>
    <property type="match status" value="1"/>
</dbReference>
<keyword evidence="4 6" id="KW-0472">Membrane</keyword>
<dbReference type="EMBL" id="MHIN01000003">
    <property type="protein sequence ID" value="OGY55921.1"/>
    <property type="molecule type" value="Genomic_DNA"/>
</dbReference>
<gene>
    <name evidence="8" type="ORF">A2912_02955</name>
</gene>
<organism evidence="8 9">
    <name type="scientific">Candidatus Buchananbacteria bacterium RIFCSPLOWO2_01_FULL_40_23b</name>
    <dbReference type="NCBI Taxonomy" id="1797544"/>
    <lineage>
        <taxon>Bacteria</taxon>
        <taxon>Candidatus Buchananiibacteriota</taxon>
    </lineage>
</organism>
<dbReference type="GO" id="GO:0006654">
    <property type="term" value="P:phosphatidic acid biosynthetic process"/>
    <property type="evidence" value="ECO:0007669"/>
    <property type="project" value="TreeGrafter"/>
</dbReference>
<dbReference type="GO" id="GO:0016020">
    <property type="term" value="C:membrane"/>
    <property type="evidence" value="ECO:0007669"/>
    <property type="project" value="UniProtKB-SubCell"/>
</dbReference>
<dbReference type="PANTHER" id="PTHR10434">
    <property type="entry name" value="1-ACYL-SN-GLYCEROL-3-PHOSPHATE ACYLTRANSFERASE"/>
    <property type="match status" value="1"/>
</dbReference>
<evidence type="ECO:0000256" key="1">
    <source>
        <dbReference type="ARBA" id="ARBA00004370"/>
    </source>
</evidence>
<dbReference type="GO" id="GO:0003841">
    <property type="term" value="F:1-acylglycerol-3-phosphate O-acyltransferase activity"/>
    <property type="evidence" value="ECO:0007669"/>
    <property type="project" value="TreeGrafter"/>
</dbReference>
<comment type="subcellular location">
    <subcellularLocation>
        <location evidence="1">Membrane</location>
    </subcellularLocation>
</comment>
<evidence type="ECO:0000259" key="7">
    <source>
        <dbReference type="SMART" id="SM00563"/>
    </source>
</evidence>
<feature type="transmembrane region" description="Helical" evidence="6">
    <location>
        <begin position="6"/>
        <end position="26"/>
    </location>
</feature>
<dbReference type="InterPro" id="IPR002123">
    <property type="entry name" value="Plipid/glycerol_acylTrfase"/>
</dbReference>
<keyword evidence="5" id="KW-0012">Acyltransferase</keyword>
<keyword evidence="2" id="KW-0808">Transferase</keyword>
<keyword evidence="6" id="KW-0812">Transmembrane</keyword>
<dbReference type="InterPro" id="IPR000872">
    <property type="entry name" value="Tafazzin"/>
</dbReference>
<dbReference type="SMART" id="SM00563">
    <property type="entry name" value="PlsC"/>
    <property type="match status" value="1"/>
</dbReference>
<comment type="caution">
    <text evidence="8">The sequence shown here is derived from an EMBL/GenBank/DDBJ whole genome shotgun (WGS) entry which is preliminary data.</text>
</comment>
<evidence type="ECO:0000256" key="4">
    <source>
        <dbReference type="ARBA" id="ARBA00023136"/>
    </source>
</evidence>
<dbReference type="Pfam" id="PF01553">
    <property type="entry name" value="Acyltransferase"/>
    <property type="match status" value="1"/>
</dbReference>
<evidence type="ECO:0000313" key="9">
    <source>
        <dbReference type="Proteomes" id="UP000178122"/>
    </source>
</evidence>
<dbReference type="Proteomes" id="UP000178122">
    <property type="component" value="Unassembled WGS sequence"/>
</dbReference>
<dbReference type="AlphaFoldDB" id="A0A1G1YU83"/>
<evidence type="ECO:0000256" key="5">
    <source>
        <dbReference type="ARBA" id="ARBA00023315"/>
    </source>
</evidence>
<dbReference type="PRINTS" id="PR00979">
    <property type="entry name" value="TAFAZZIN"/>
</dbReference>
<feature type="domain" description="Phospholipid/glycerol acyltransferase" evidence="7">
    <location>
        <begin position="38"/>
        <end position="165"/>
    </location>
</feature>
<dbReference type="PANTHER" id="PTHR10434:SF40">
    <property type="entry name" value="1-ACYL-SN-GLYCEROL-3-PHOSPHATE ACYLTRANSFERASE"/>
    <property type="match status" value="1"/>
</dbReference>
<protein>
    <recommendedName>
        <fullName evidence="7">Phospholipid/glycerol acyltransferase domain-containing protein</fullName>
    </recommendedName>
</protein>
<evidence type="ECO:0000256" key="3">
    <source>
        <dbReference type="ARBA" id="ARBA00023098"/>
    </source>
</evidence>
<sequence>MIRYVWLFLTGLFCWIFLRLFNKTYVFGRKNLSRQPNVLVISNHQSWVDSWALTFAAFWPWGFWHFNLMPWHTPEFNNFYRHPILALISSLSQCLPLTRKKTKVSDLWPLAHRLKNGVVMIFPEGTRHRGLDQSARDVLSKWESGAACLAGMTKATVVPIAIRGMSDLWPVGKKFPRFFGNTIVVVIDQPVDLSIYWQELGESEFDLVRDRIILKSISLAMQTALQATLTLASKIFYQI</sequence>
<proteinExistence type="predicted"/>
<keyword evidence="6" id="KW-1133">Transmembrane helix</keyword>
<evidence type="ECO:0000256" key="6">
    <source>
        <dbReference type="SAM" id="Phobius"/>
    </source>
</evidence>
<keyword evidence="3" id="KW-0443">Lipid metabolism</keyword>
<reference evidence="8 9" key="1">
    <citation type="journal article" date="2016" name="Nat. Commun.">
        <title>Thousands of microbial genomes shed light on interconnected biogeochemical processes in an aquifer system.</title>
        <authorList>
            <person name="Anantharaman K."/>
            <person name="Brown C.T."/>
            <person name="Hug L.A."/>
            <person name="Sharon I."/>
            <person name="Castelle C.J."/>
            <person name="Probst A.J."/>
            <person name="Thomas B.C."/>
            <person name="Singh A."/>
            <person name="Wilkins M.J."/>
            <person name="Karaoz U."/>
            <person name="Brodie E.L."/>
            <person name="Williams K.H."/>
            <person name="Hubbard S.S."/>
            <person name="Banfield J.F."/>
        </authorList>
    </citation>
    <scope>NUCLEOTIDE SEQUENCE [LARGE SCALE GENOMIC DNA]</scope>
</reference>
<dbReference type="CDD" id="cd07989">
    <property type="entry name" value="LPLAT_AGPAT-like"/>
    <property type="match status" value="1"/>
</dbReference>